<accession>F5RQQ4</accession>
<keyword evidence="5 6" id="KW-0449">Lipoprotein</keyword>
<dbReference type="AlphaFoldDB" id="F5RQQ4"/>
<protein>
    <recommendedName>
        <fullName evidence="6">Lipoprotein</fullName>
    </recommendedName>
</protein>
<keyword evidence="4" id="KW-0564">Palmitate</keyword>
<dbReference type="PANTHER" id="PTHR30429:SF0">
    <property type="entry name" value="METHIONINE-BINDING LIPOPROTEIN METQ"/>
    <property type="match status" value="1"/>
</dbReference>
<dbReference type="GO" id="GO:0016020">
    <property type="term" value="C:membrane"/>
    <property type="evidence" value="ECO:0007669"/>
    <property type="project" value="UniProtKB-SubCell"/>
</dbReference>
<feature type="chain" id="PRO_5039469797" description="Lipoprotein" evidence="8">
    <location>
        <begin position="21"/>
        <end position="275"/>
    </location>
</feature>
<dbReference type="Proteomes" id="UP000004067">
    <property type="component" value="Unassembled WGS sequence"/>
</dbReference>
<feature type="signal peptide" evidence="8">
    <location>
        <begin position="1"/>
        <end position="20"/>
    </location>
</feature>
<evidence type="ECO:0000256" key="6">
    <source>
        <dbReference type="PIRNR" id="PIRNR002854"/>
    </source>
</evidence>
<evidence type="ECO:0000256" key="8">
    <source>
        <dbReference type="SAM" id="SignalP"/>
    </source>
</evidence>
<evidence type="ECO:0000256" key="2">
    <source>
        <dbReference type="ARBA" id="ARBA00022729"/>
    </source>
</evidence>
<evidence type="ECO:0000256" key="4">
    <source>
        <dbReference type="ARBA" id="ARBA00023139"/>
    </source>
</evidence>
<evidence type="ECO:0000256" key="5">
    <source>
        <dbReference type="ARBA" id="ARBA00023288"/>
    </source>
</evidence>
<dbReference type="STRING" id="888060.HMPREF9081_2576"/>
<evidence type="ECO:0000256" key="3">
    <source>
        <dbReference type="ARBA" id="ARBA00023136"/>
    </source>
</evidence>
<feature type="lipid moiety-binding region" description="S-diacylglycerol cysteine" evidence="7">
    <location>
        <position position="24"/>
    </location>
</feature>
<dbReference type="SUPFAM" id="SSF53850">
    <property type="entry name" value="Periplasmic binding protein-like II"/>
    <property type="match status" value="1"/>
</dbReference>
<name>F5RQQ4_9FIRM</name>
<comment type="caution">
    <text evidence="9">The sequence shown here is derived from an EMBL/GenBank/DDBJ whole genome shotgun (WGS) entry which is preliminary data.</text>
</comment>
<dbReference type="PIRSF" id="PIRSF002854">
    <property type="entry name" value="MetQ"/>
    <property type="match status" value="1"/>
</dbReference>
<dbReference type="eggNOG" id="COG1464">
    <property type="taxonomic scope" value="Bacteria"/>
</dbReference>
<organism evidence="9 10">
    <name type="scientific">Centipeda periodontii DSM 2778</name>
    <dbReference type="NCBI Taxonomy" id="888060"/>
    <lineage>
        <taxon>Bacteria</taxon>
        <taxon>Bacillati</taxon>
        <taxon>Bacillota</taxon>
        <taxon>Negativicutes</taxon>
        <taxon>Selenomonadales</taxon>
        <taxon>Selenomonadaceae</taxon>
        <taxon>Centipeda</taxon>
    </lineage>
</organism>
<dbReference type="Pfam" id="PF03180">
    <property type="entry name" value="Lipoprotein_9"/>
    <property type="match status" value="1"/>
</dbReference>
<comment type="similarity">
    <text evidence="6">Belongs to the nlpA lipoprotein family.</text>
</comment>
<dbReference type="Gene3D" id="3.40.190.10">
    <property type="entry name" value="Periplasmic binding protein-like II"/>
    <property type="match status" value="2"/>
</dbReference>
<dbReference type="HOGENOM" id="CLU_067080_0_0_9"/>
<keyword evidence="10" id="KW-1185">Reference proteome</keyword>
<evidence type="ECO:0000313" key="9">
    <source>
        <dbReference type="EMBL" id="EGK56675.1"/>
    </source>
</evidence>
<dbReference type="CDD" id="cd13597">
    <property type="entry name" value="PBP2_lipoprotein_Tp32"/>
    <property type="match status" value="1"/>
</dbReference>
<evidence type="ECO:0000256" key="7">
    <source>
        <dbReference type="PIRSR" id="PIRSR002854-1"/>
    </source>
</evidence>
<dbReference type="EMBL" id="AFHQ01000063">
    <property type="protein sequence ID" value="EGK56675.1"/>
    <property type="molecule type" value="Genomic_DNA"/>
</dbReference>
<reference evidence="9 10" key="1">
    <citation type="submission" date="2011-04" db="EMBL/GenBank/DDBJ databases">
        <authorList>
            <person name="Muzny D."/>
            <person name="Qin X."/>
            <person name="Deng J."/>
            <person name="Jiang H."/>
            <person name="Liu Y."/>
            <person name="Qu J."/>
            <person name="Song X.-Z."/>
            <person name="Zhang L."/>
            <person name="Thornton R."/>
            <person name="Coyle M."/>
            <person name="Francisco L."/>
            <person name="Jackson L."/>
            <person name="Javaid M."/>
            <person name="Korchina V."/>
            <person name="Kovar C."/>
            <person name="Mata R."/>
            <person name="Mathew T."/>
            <person name="Ngo R."/>
            <person name="Nguyen L."/>
            <person name="Nguyen N."/>
            <person name="Okwuonu G."/>
            <person name="Ongeri F."/>
            <person name="Pham C."/>
            <person name="Simmons D."/>
            <person name="Wilczek-Boney K."/>
            <person name="Hale W."/>
            <person name="Jakkamsetti A."/>
            <person name="Pham P."/>
            <person name="Ruth R."/>
            <person name="San Lucas F."/>
            <person name="Warren J."/>
            <person name="Zhang J."/>
            <person name="Zhao Z."/>
            <person name="Zhou C."/>
            <person name="Zhu D."/>
            <person name="Lee S."/>
            <person name="Bess C."/>
            <person name="Blankenburg K."/>
            <person name="Forbes L."/>
            <person name="Fu Q."/>
            <person name="Gubbala S."/>
            <person name="Hirani K."/>
            <person name="Jayaseelan J.C."/>
            <person name="Lara F."/>
            <person name="Munidasa M."/>
            <person name="Palculict T."/>
            <person name="Patil S."/>
            <person name="Pu L.-L."/>
            <person name="Saada N."/>
            <person name="Tang L."/>
            <person name="Weissenberger G."/>
            <person name="Zhu Y."/>
            <person name="Hemphill L."/>
            <person name="Shang Y."/>
            <person name="Youmans B."/>
            <person name="Ayvaz T."/>
            <person name="Ross M."/>
            <person name="Santibanez J."/>
            <person name="Aqrawi P."/>
            <person name="Gross S."/>
            <person name="Joshi V."/>
            <person name="Fowler G."/>
            <person name="Nazareth L."/>
            <person name="Reid J."/>
            <person name="Worley K."/>
            <person name="Petrosino J."/>
            <person name="Highlander S."/>
            <person name="Gibbs R."/>
        </authorList>
    </citation>
    <scope>NUCLEOTIDE SEQUENCE [LARGE SCALE GENOMIC DNA]</scope>
    <source>
        <strain evidence="9 10">DSM 2778</strain>
    </source>
</reference>
<evidence type="ECO:0000256" key="1">
    <source>
        <dbReference type="ARBA" id="ARBA00004635"/>
    </source>
</evidence>
<gene>
    <name evidence="9" type="primary">metQ</name>
    <name evidence="9" type="ORF">HMPREF9081_2576</name>
</gene>
<comment type="subcellular location">
    <subcellularLocation>
        <location evidence="1">Membrane</location>
        <topology evidence="1">Lipid-anchor</topology>
    </subcellularLocation>
</comment>
<keyword evidence="2 8" id="KW-0732">Signal</keyword>
<proteinExistence type="inferred from homology"/>
<dbReference type="InterPro" id="IPR004872">
    <property type="entry name" value="Lipoprotein_NlpA"/>
</dbReference>
<dbReference type="PROSITE" id="PS51257">
    <property type="entry name" value="PROKAR_LIPOPROTEIN"/>
    <property type="match status" value="1"/>
</dbReference>
<keyword evidence="3" id="KW-0472">Membrane</keyword>
<dbReference type="PANTHER" id="PTHR30429">
    <property type="entry name" value="D-METHIONINE-BINDING LIPOPROTEIN METQ"/>
    <property type="match status" value="1"/>
</dbReference>
<sequence>MKEVLMKKLLTIALAVTALALVGCGGGADNAGAKSEKVVKVGASPVPHAEILEVIKPELAKEGVKLEIVEFNDYVQPNLATNDKEIDANFFQHEPYLKNFVTEHPELKLVNVLGVHVEPMGIYSHKIKNINELKDGAQVSIPSDPTNGGRALLLLEHAGLLKLKDGVGAAATVQDVVDNPKKLNFKEIEAPQLPRTLDDVDISVINTNWAMQADLIPTRDALFMEDKTSPYVNILVVRQGDENRPEIQALMKALHSEAVKNFINEKYKGAIIPAF</sequence>
<dbReference type="NCBIfam" id="TIGR00363">
    <property type="entry name" value="MetQ/NlpA family lipoprotein"/>
    <property type="match status" value="1"/>
</dbReference>
<evidence type="ECO:0000313" key="10">
    <source>
        <dbReference type="Proteomes" id="UP000004067"/>
    </source>
</evidence>